<accession>A0A1H5Z4S9</accession>
<keyword evidence="6" id="KW-1185">Reference proteome</keyword>
<dbReference type="InterPro" id="IPR050627">
    <property type="entry name" value="Nitroreductase/BluB"/>
</dbReference>
<gene>
    <name evidence="5" type="ORF">SAMN05421751_12713</name>
</gene>
<protein>
    <submittedName>
        <fullName evidence="5">Nitroreductase</fullName>
    </submittedName>
</protein>
<proteinExistence type="predicted"/>
<feature type="domain" description="Nitroreductase" evidence="4">
    <location>
        <begin position="13"/>
        <end position="199"/>
    </location>
</feature>
<keyword evidence="1" id="KW-0285">Flavoprotein</keyword>
<sequence>MTVTPADLDALFAARHSCRAFRPDPVPRAVIEQIVATARRAPSWCNAQPWQIVVTSGEETERFRAALWAQAQKGGHAPDIPFPSGYSGVYQQRRRTCGWQLYDAVGVEKGDRAGSARQMMENFRLFGAPHCAILSSPAELGPYGAMDCGGFVTAFALAAQAAGVATIPQAAVASFAPFLHDWFGIGDDRLILCAISFGYADTDHPANAFRTERAGLDEIVDWRG</sequence>
<organism evidence="5 6">
    <name type="scientific">Jhaorihella thermophila</name>
    <dbReference type="NCBI Taxonomy" id="488547"/>
    <lineage>
        <taxon>Bacteria</taxon>
        <taxon>Pseudomonadati</taxon>
        <taxon>Pseudomonadota</taxon>
        <taxon>Alphaproteobacteria</taxon>
        <taxon>Rhodobacterales</taxon>
        <taxon>Paracoccaceae</taxon>
        <taxon>Jhaorihella</taxon>
    </lineage>
</organism>
<reference evidence="5 6" key="1">
    <citation type="submission" date="2016-10" db="EMBL/GenBank/DDBJ databases">
        <authorList>
            <person name="de Groot N.N."/>
        </authorList>
    </citation>
    <scope>NUCLEOTIDE SEQUENCE [LARGE SCALE GENOMIC DNA]</scope>
    <source>
        <strain evidence="5 6">DSM 23413</strain>
    </source>
</reference>
<evidence type="ECO:0000256" key="1">
    <source>
        <dbReference type="ARBA" id="ARBA00022630"/>
    </source>
</evidence>
<dbReference type="Gene3D" id="3.40.109.10">
    <property type="entry name" value="NADH Oxidase"/>
    <property type="match status" value="1"/>
</dbReference>
<dbReference type="RefSeq" id="WP_104009293.1">
    <property type="nucleotide sequence ID" value="NZ_FNVD01000027.1"/>
</dbReference>
<dbReference type="InterPro" id="IPR029479">
    <property type="entry name" value="Nitroreductase"/>
</dbReference>
<dbReference type="InterPro" id="IPR000415">
    <property type="entry name" value="Nitroreductase-like"/>
</dbReference>
<dbReference type="GO" id="GO:0016491">
    <property type="term" value="F:oxidoreductase activity"/>
    <property type="evidence" value="ECO:0007669"/>
    <property type="project" value="UniProtKB-KW"/>
</dbReference>
<dbReference type="AlphaFoldDB" id="A0A1H5Z4S9"/>
<name>A0A1H5Z4S9_9RHOB</name>
<dbReference type="SUPFAM" id="SSF55469">
    <property type="entry name" value="FMN-dependent nitroreductase-like"/>
    <property type="match status" value="1"/>
</dbReference>
<dbReference type="Pfam" id="PF00881">
    <property type="entry name" value="Nitroreductase"/>
    <property type="match status" value="1"/>
</dbReference>
<dbReference type="PANTHER" id="PTHR23026:SF90">
    <property type="entry name" value="IODOTYROSINE DEIODINASE 1"/>
    <property type="match status" value="1"/>
</dbReference>
<keyword evidence="3" id="KW-0560">Oxidoreductase</keyword>
<dbReference type="EMBL" id="FNVD01000027">
    <property type="protein sequence ID" value="SEG30366.1"/>
    <property type="molecule type" value="Genomic_DNA"/>
</dbReference>
<dbReference type="Proteomes" id="UP000236742">
    <property type="component" value="Unassembled WGS sequence"/>
</dbReference>
<evidence type="ECO:0000259" key="4">
    <source>
        <dbReference type="Pfam" id="PF00881"/>
    </source>
</evidence>
<dbReference type="OrthoDB" id="9802510at2"/>
<evidence type="ECO:0000313" key="6">
    <source>
        <dbReference type="Proteomes" id="UP000236742"/>
    </source>
</evidence>
<evidence type="ECO:0000256" key="2">
    <source>
        <dbReference type="ARBA" id="ARBA00022643"/>
    </source>
</evidence>
<dbReference type="CDD" id="cd02136">
    <property type="entry name" value="PnbA_NfnB-like"/>
    <property type="match status" value="1"/>
</dbReference>
<keyword evidence="2" id="KW-0288">FMN</keyword>
<evidence type="ECO:0000313" key="5">
    <source>
        <dbReference type="EMBL" id="SEG30366.1"/>
    </source>
</evidence>
<evidence type="ECO:0000256" key="3">
    <source>
        <dbReference type="ARBA" id="ARBA00023002"/>
    </source>
</evidence>
<dbReference type="PANTHER" id="PTHR23026">
    <property type="entry name" value="NADPH NITROREDUCTASE"/>
    <property type="match status" value="1"/>
</dbReference>